<evidence type="ECO:0000313" key="8">
    <source>
        <dbReference type="Proteomes" id="UP000028501"/>
    </source>
</evidence>
<name>A0A075WDB4_ARCFL</name>
<dbReference type="Proteomes" id="UP000028501">
    <property type="component" value="Chromosome"/>
</dbReference>
<comment type="catalytic activity">
    <reaction evidence="6">
        <text>3'-dephospho-CoA + GTP = GDP + CoA + H(+)</text>
        <dbReference type="Rhea" id="RHEA:61156"/>
        <dbReference type="ChEBI" id="CHEBI:15378"/>
        <dbReference type="ChEBI" id="CHEBI:37565"/>
        <dbReference type="ChEBI" id="CHEBI:57287"/>
        <dbReference type="ChEBI" id="CHEBI:57328"/>
        <dbReference type="ChEBI" id="CHEBI:58189"/>
        <dbReference type="EC" id="2.7.1.237"/>
    </reaction>
</comment>
<dbReference type="GO" id="GO:0005525">
    <property type="term" value="F:GTP binding"/>
    <property type="evidence" value="ECO:0007669"/>
    <property type="project" value="UniProtKB-UniRule"/>
</dbReference>
<organism evidence="7 8">
    <name type="scientific">Archaeoglobus fulgidus DSM 8774</name>
    <dbReference type="NCBI Taxonomy" id="1344584"/>
    <lineage>
        <taxon>Archaea</taxon>
        <taxon>Methanobacteriati</taxon>
        <taxon>Methanobacteriota</taxon>
        <taxon>Archaeoglobi</taxon>
        <taxon>Archaeoglobales</taxon>
        <taxon>Archaeoglobaceae</taxon>
        <taxon>Archaeoglobus</taxon>
    </lineage>
</organism>
<comment type="pathway">
    <text evidence="6">Cofactor biosynthesis; coenzyme A biosynthesis.</text>
</comment>
<evidence type="ECO:0000256" key="6">
    <source>
        <dbReference type="HAMAP-Rule" id="MF_00590"/>
    </source>
</evidence>
<accession>A0A075WDB4</accession>
<feature type="binding site" evidence="6">
    <location>
        <position position="68"/>
    </location>
    <ligand>
        <name>GTP</name>
        <dbReference type="ChEBI" id="CHEBI:37565"/>
    </ligand>
</feature>
<feature type="binding site" evidence="6">
    <location>
        <position position="48"/>
    </location>
    <ligand>
        <name>GTP</name>
        <dbReference type="ChEBI" id="CHEBI:37565"/>
    </ligand>
</feature>
<dbReference type="RefSeq" id="WP_010878611.1">
    <property type="nucleotide sequence ID" value="NZ_CP006577.1"/>
</dbReference>
<sequence length="186" mass="20278">MKGLRLPESMREELAKPHGKLYRGKGEKLLLEVEEISEAKPFCTVGDLVTASAIKVGLTPDLAVADGKTLREENVEFEQEAFDEVIETTNPPAHISCELISALLKALKLCEDGKKVLVFVDGEEDLAVVPLVKLLPLGALILYGQPGEGVVALKVDEEKKVLILNLLNKMEIIGECDELKYLLGGD</sequence>
<keyword evidence="1 6" id="KW-0808">Transferase</keyword>
<dbReference type="GeneID" id="24794720"/>
<comment type="similarity">
    <text evidence="6">Belongs to the GTP-dependent DPCK family.</text>
</comment>
<dbReference type="KEGG" id="afg:AFULGI_00012120"/>
<protein>
    <recommendedName>
        <fullName evidence="6">GTP-dependent dephospho-CoA kinase</fullName>
        <ecNumber evidence="6">2.7.1.237</ecNumber>
    </recommendedName>
    <alternativeName>
        <fullName evidence="6">Dephospho-coenzyme A kinase</fullName>
        <shortName evidence="6">DPCK</shortName>
    </alternativeName>
</protein>
<dbReference type="PANTHER" id="PTHR40732">
    <property type="entry name" value="UPF0218 PROTEIN TK1697"/>
    <property type="match status" value="1"/>
</dbReference>
<proteinExistence type="inferred from homology"/>
<dbReference type="GO" id="GO:0015937">
    <property type="term" value="P:coenzyme A biosynthetic process"/>
    <property type="evidence" value="ECO:0007669"/>
    <property type="project" value="UniProtKB-UniRule"/>
</dbReference>
<keyword evidence="4 6" id="KW-0173">Coenzyme A biosynthesis</keyword>
<gene>
    <name evidence="7" type="ORF">AFULGI_00012120</name>
</gene>
<dbReference type="AlphaFoldDB" id="A0A075WDB4"/>
<dbReference type="HOGENOM" id="CLU_120795_0_0_2"/>
<feature type="binding site" evidence="6">
    <location>
        <position position="66"/>
    </location>
    <ligand>
        <name>GTP</name>
        <dbReference type="ChEBI" id="CHEBI:37565"/>
    </ligand>
</feature>
<keyword evidence="3 6" id="KW-0418">Kinase</keyword>
<dbReference type="Pfam" id="PF04019">
    <property type="entry name" value="DUF359"/>
    <property type="match status" value="1"/>
</dbReference>
<feature type="binding site" evidence="6">
    <location>
        <position position="47"/>
    </location>
    <ligand>
        <name>GTP</name>
        <dbReference type="ChEBI" id="CHEBI:37565"/>
    </ligand>
</feature>
<dbReference type="GO" id="GO:0016301">
    <property type="term" value="F:kinase activity"/>
    <property type="evidence" value="ECO:0007669"/>
    <property type="project" value="UniProtKB-UniRule"/>
</dbReference>
<dbReference type="UniPathway" id="UPA00241"/>
<dbReference type="HAMAP" id="MF_00590">
    <property type="entry name" value="Dephospho_CoA_kinase_GTP_dep"/>
    <property type="match status" value="1"/>
</dbReference>
<reference evidence="7 8" key="1">
    <citation type="submission" date="2013-07" db="EMBL/GenBank/DDBJ databases">
        <title>Genome of Archaeoglobus fulgidus.</title>
        <authorList>
            <person name="Fiebig A."/>
            <person name="Birkeland N.-K."/>
        </authorList>
    </citation>
    <scope>NUCLEOTIDE SEQUENCE [LARGE SCALE GENOMIC DNA]</scope>
    <source>
        <strain evidence="7 8">DSM 8774</strain>
    </source>
</reference>
<dbReference type="SMR" id="A0A075WDB4"/>
<keyword evidence="5 6" id="KW-0342">GTP-binding</keyword>
<evidence type="ECO:0000256" key="2">
    <source>
        <dbReference type="ARBA" id="ARBA00022741"/>
    </source>
</evidence>
<keyword evidence="2 6" id="KW-0547">Nucleotide-binding</keyword>
<evidence type="ECO:0000313" key="7">
    <source>
        <dbReference type="EMBL" id="AIG97991.1"/>
    </source>
</evidence>
<evidence type="ECO:0000256" key="4">
    <source>
        <dbReference type="ARBA" id="ARBA00022993"/>
    </source>
</evidence>
<dbReference type="PANTHER" id="PTHR40732:SF1">
    <property type="entry name" value="GTP-DEPENDENT DEPHOSPHO-COA KINASE"/>
    <property type="match status" value="1"/>
</dbReference>
<feature type="binding site" evidence="6">
    <location>
        <position position="124"/>
    </location>
    <ligand>
        <name>GTP</name>
        <dbReference type="ChEBI" id="CHEBI:37565"/>
    </ligand>
</feature>
<feature type="binding site" evidence="6">
    <location>
        <position position="49"/>
    </location>
    <ligand>
        <name>GTP</name>
        <dbReference type="ChEBI" id="CHEBI:37565"/>
    </ligand>
</feature>
<dbReference type="EMBL" id="CP006577">
    <property type="protein sequence ID" value="AIG97991.1"/>
    <property type="molecule type" value="Genomic_DNA"/>
</dbReference>
<evidence type="ECO:0000256" key="5">
    <source>
        <dbReference type="ARBA" id="ARBA00023134"/>
    </source>
</evidence>
<dbReference type="EC" id="2.7.1.237" evidence="6"/>
<dbReference type="InterPro" id="IPR007164">
    <property type="entry name" value="GTP-dep_dephospho-CoA_kin"/>
</dbReference>
<comment type="function">
    <text evidence="6">Catalyzes the GTP-dependent phosphorylation of the 3'-hydroxyl group of dephosphocoenzyme A to form coenzyme A (CoA).</text>
</comment>
<evidence type="ECO:0000256" key="3">
    <source>
        <dbReference type="ARBA" id="ARBA00022777"/>
    </source>
</evidence>
<dbReference type="PIRSF" id="PIRSF006533">
    <property type="entry name" value="UCP006533"/>
    <property type="match status" value="1"/>
</dbReference>
<comment type="caution">
    <text evidence="6">Lacks conserved residue(s) required for the propagation of feature annotation.</text>
</comment>
<evidence type="ECO:0000256" key="1">
    <source>
        <dbReference type="ARBA" id="ARBA00022679"/>
    </source>
</evidence>